<dbReference type="AlphaFoldDB" id="A0A8S9YM70"/>
<feature type="region of interest" description="Disordered" evidence="1">
    <location>
        <begin position="82"/>
        <end position="103"/>
    </location>
</feature>
<evidence type="ECO:0000256" key="1">
    <source>
        <dbReference type="SAM" id="MobiDB-lite"/>
    </source>
</evidence>
<evidence type="ECO:0000313" key="2">
    <source>
        <dbReference type="EMBL" id="KAF7250142.1"/>
    </source>
</evidence>
<accession>A0A8S9YM70</accession>
<proteinExistence type="predicted"/>
<feature type="compositionally biased region" description="Basic residues" evidence="1">
    <location>
        <begin position="89"/>
        <end position="103"/>
    </location>
</feature>
<protein>
    <submittedName>
        <fullName evidence="2">Uncharacterized protein</fullName>
    </submittedName>
</protein>
<name>A0A8S9YM70_9TREM</name>
<evidence type="ECO:0000313" key="3">
    <source>
        <dbReference type="Proteomes" id="UP000822476"/>
    </source>
</evidence>
<keyword evidence="3" id="KW-1185">Reference proteome</keyword>
<organism evidence="2 3">
    <name type="scientific">Paragonimus skrjabini miyazakii</name>
    <dbReference type="NCBI Taxonomy" id="59628"/>
    <lineage>
        <taxon>Eukaryota</taxon>
        <taxon>Metazoa</taxon>
        <taxon>Spiralia</taxon>
        <taxon>Lophotrochozoa</taxon>
        <taxon>Platyhelminthes</taxon>
        <taxon>Trematoda</taxon>
        <taxon>Digenea</taxon>
        <taxon>Plagiorchiida</taxon>
        <taxon>Troglotremata</taxon>
        <taxon>Troglotrematidae</taxon>
        <taxon>Paragonimus</taxon>
    </lineage>
</organism>
<dbReference type="EMBL" id="JTDE01005318">
    <property type="protein sequence ID" value="KAF7250142.1"/>
    <property type="molecule type" value="Genomic_DNA"/>
</dbReference>
<reference evidence="2" key="1">
    <citation type="submission" date="2019-07" db="EMBL/GenBank/DDBJ databases">
        <title>Annotation for the trematode Paragonimus miyazaki's.</title>
        <authorList>
            <person name="Choi Y.-J."/>
        </authorList>
    </citation>
    <scope>NUCLEOTIDE SEQUENCE</scope>
    <source>
        <strain evidence="2">Japan</strain>
    </source>
</reference>
<comment type="caution">
    <text evidence="2">The sequence shown here is derived from an EMBL/GenBank/DDBJ whole genome shotgun (WGS) entry which is preliminary data.</text>
</comment>
<dbReference type="Proteomes" id="UP000822476">
    <property type="component" value="Unassembled WGS sequence"/>
</dbReference>
<gene>
    <name evidence="2" type="ORF">EG68_09432</name>
</gene>
<sequence>MAVNLIQRFEEKESELYSFWMTSISNHRSQACAVELDVERQCGSIELNTGASVVNTSSIVAKHLPWSQRQRRWEIKTPMLIANRQSGAGRRKQKLRGGSQKKT</sequence>